<dbReference type="Pfam" id="PF01663">
    <property type="entry name" value="Phosphodiest"/>
    <property type="match status" value="1"/>
</dbReference>
<reference evidence="16" key="1">
    <citation type="submission" date="2014-09" db="EMBL/GenBank/DDBJ databases">
        <title>Draft genome sequence of an oleaginous Mucoromycotina fungus Mucor ambiguus NBRC6742.</title>
        <authorList>
            <person name="Takeda I."/>
            <person name="Yamane N."/>
            <person name="Morita T."/>
            <person name="Tamano K."/>
            <person name="Machida M."/>
            <person name="Baker S."/>
            <person name="Koike H."/>
        </authorList>
    </citation>
    <scope>NUCLEOTIDE SEQUENCE</scope>
    <source>
        <strain evidence="16">NBRC 6742</strain>
    </source>
</reference>
<feature type="transmembrane region" description="Helical" evidence="14">
    <location>
        <begin position="448"/>
        <end position="467"/>
    </location>
</feature>
<evidence type="ECO:0000256" key="14">
    <source>
        <dbReference type="RuleBase" id="RU367138"/>
    </source>
</evidence>
<comment type="pathway">
    <text evidence="3 14">Glycolipid biosynthesis; glycosylphosphatidylinositol-anchor biosynthesis.</text>
</comment>
<dbReference type="Proteomes" id="UP000053815">
    <property type="component" value="Unassembled WGS sequence"/>
</dbReference>
<dbReference type="OrthoDB" id="2748310at2759"/>
<evidence type="ECO:0000256" key="2">
    <source>
        <dbReference type="ARBA" id="ARBA00004477"/>
    </source>
</evidence>
<sequence length="989" mass="112084">MKQHKSPVEAPADRLVLFVGDGLRADKLFELDENQQTRAPYLRNVIQHGGTWGVSHTRVPTESRPGHVAIIAGFYEDVSAVTTGWSMNPVNFDSVFNQSQHTWSFGSPDILPMFQHGASDPSRVETFMYPHEYEDFSGEASRLDVWVFDHVKALFEQAAVDPVLNAKLRQKKIVFFLHLLGLDTNGHGFRPMSKEYLDNIKLVDRGVEEMVQLIENFYDNDGKTSYVFTADHGMNNRGGHGDGHPDNTRTPIVAWGAGVRKPIRSNLGHDEFSAPWGLDNVQRDDIRQADIAPLMAHLVGIDFPVNSVGELPLSYLDADEMTKAEAAFSNARQILEQYQVKHDEKEQLELFFRPFSQLSGANNPILLVSEIQSLIDDHQYTLAEQKSRQLMAHCLEGLRYFQTYDWFFLRSIVTAGYVGWCVFCLEFVIRSFVLRDSSRTNLSIKSCLTIDFFSVVILGGLYTMLWIQRMPRMYYAYVLFPVYFWNQILRNYRSLFEALRLGIQNGIVRSVAVVIAALVFLEALVLSFFYREILTAIFVVLSAWPLTMPLRVRSENKLLLAGWFVSCLCTSVFTLLPVEKGEDISMVLLGGSVGILASVFALWKLKQSNRISKSQSATMIVQLLIIVASLFFVWSTSTSLQKREGLPVFNQVASWIIISVSSIFPFIYRGKSYDDYLARLLTICFAFAPLMTLLSISYELLFYVCFCSTVLIWLEVERTLYKGTRSTANRSLKASDGRAVLIFLFFIDVAFFGTGNVASLSSFSLESVYRFTTMFDPFLMGTLLIIKVLIPFFVASSVLGILSSSIDLQPFTLFLAVMSITDIQTINFFFFVTDYGSWLEIGTSISHFCIAELFIIFTMILFLLSRLLVGHLVLPKLNKRINQMRPKNIYTKEDIERMRIAMEGETALDRIKRKAKEEPLVPAGVALTTFALVAATVGVKTGNRAYANNMFRLRVAAQGFTVLAMVGGSIYYQHKKEQELKQQQQQQQE</sequence>
<dbReference type="GO" id="GO:0009277">
    <property type="term" value="C:fungal-type cell wall"/>
    <property type="evidence" value="ECO:0007669"/>
    <property type="project" value="EnsemblFungi"/>
</dbReference>
<feature type="transmembrane region" description="Helical" evidence="14">
    <location>
        <begin position="617"/>
        <end position="636"/>
    </location>
</feature>
<dbReference type="CDD" id="cd16020">
    <property type="entry name" value="GPI_EPT_1"/>
    <property type="match status" value="1"/>
</dbReference>
<comment type="function">
    <text evidence="13 14">Ethanolamine phosphate transferase involved in glycosylphosphatidylinositol-anchor biosynthesis. Transfers ethanolamine phosphate to the first alpha-1,4-linked mannose of the glycosylphosphatidylinositol precursor of GPI-anchor.</text>
</comment>
<feature type="transmembrane region" description="Helical" evidence="14">
    <location>
        <begin position="676"/>
        <end position="694"/>
    </location>
</feature>
<keyword evidence="8 14" id="KW-0812">Transmembrane</keyword>
<feature type="transmembrane region" description="Helical" evidence="14">
    <location>
        <begin position="853"/>
        <end position="874"/>
    </location>
</feature>
<dbReference type="EMBL" id="DF836329">
    <property type="protein sequence ID" value="GAN03399.1"/>
    <property type="molecule type" value="Genomic_DNA"/>
</dbReference>
<dbReference type="STRING" id="91626.A0A0C9M8F2"/>
<dbReference type="InterPro" id="IPR037671">
    <property type="entry name" value="PIGN_N"/>
</dbReference>
<dbReference type="PROSITE" id="PS51503">
    <property type="entry name" value="HIG1"/>
    <property type="match status" value="1"/>
</dbReference>
<dbReference type="Gene3D" id="3.40.720.10">
    <property type="entry name" value="Alkaline Phosphatase, subunit A"/>
    <property type="match status" value="1"/>
</dbReference>
<name>A0A0C9M8F2_9FUNG</name>
<dbReference type="GO" id="GO:0051377">
    <property type="term" value="F:mannose-ethanolamine phosphotransferase activity"/>
    <property type="evidence" value="ECO:0007669"/>
    <property type="project" value="UniProtKB-UniRule"/>
</dbReference>
<dbReference type="UniPathway" id="UPA00196"/>
<feature type="transmembrane region" description="Helical" evidence="14">
    <location>
        <begin position="951"/>
        <end position="972"/>
    </location>
</feature>
<feature type="transmembrane region" description="Helical" evidence="14">
    <location>
        <begin position="737"/>
        <end position="758"/>
    </location>
</feature>
<dbReference type="AlphaFoldDB" id="A0A0C9M8F2"/>
<evidence type="ECO:0000256" key="11">
    <source>
        <dbReference type="ARBA" id="ARBA00023136"/>
    </source>
</evidence>
<evidence type="ECO:0000256" key="12">
    <source>
        <dbReference type="ARBA" id="ARBA00023180"/>
    </source>
</evidence>
<proteinExistence type="inferred from homology"/>
<evidence type="ECO:0000256" key="3">
    <source>
        <dbReference type="ARBA" id="ARBA00004687"/>
    </source>
</evidence>
<dbReference type="GO" id="GO:0006506">
    <property type="term" value="P:GPI anchor biosynthetic process"/>
    <property type="evidence" value="ECO:0007669"/>
    <property type="project" value="UniProtKB-UniPathway"/>
</dbReference>
<accession>A0A0C9M8F2</accession>
<dbReference type="Gene3D" id="6.10.140.1320">
    <property type="match status" value="1"/>
</dbReference>
<dbReference type="GO" id="GO:0000324">
    <property type="term" value="C:fungal-type vacuole"/>
    <property type="evidence" value="ECO:0007669"/>
    <property type="project" value="EnsemblFungi"/>
</dbReference>
<gene>
    <name evidence="16" type="ORF">MAM1_0040d02852</name>
</gene>
<feature type="transmembrane region" description="Helical" evidence="14">
    <location>
        <begin position="920"/>
        <end position="939"/>
    </location>
</feature>
<dbReference type="InterPro" id="IPR007667">
    <property type="entry name" value="Hypoxia_induced_domain"/>
</dbReference>
<evidence type="ECO:0000256" key="8">
    <source>
        <dbReference type="ARBA" id="ARBA00022692"/>
    </source>
</evidence>
<evidence type="ECO:0000256" key="5">
    <source>
        <dbReference type="ARBA" id="ARBA00020831"/>
    </source>
</evidence>
<dbReference type="GO" id="GO:0005789">
    <property type="term" value="C:endoplasmic reticulum membrane"/>
    <property type="evidence" value="ECO:0007669"/>
    <property type="project" value="UniProtKB-SubCell"/>
</dbReference>
<keyword evidence="12" id="KW-0325">Glycoprotein</keyword>
<evidence type="ECO:0000256" key="7">
    <source>
        <dbReference type="ARBA" id="ARBA00022679"/>
    </source>
</evidence>
<keyword evidence="11 14" id="KW-0472">Membrane</keyword>
<feature type="transmembrane region" description="Helical" evidence="14">
    <location>
        <begin position="648"/>
        <end position="669"/>
    </location>
</feature>
<evidence type="ECO:0000313" key="17">
    <source>
        <dbReference type="Proteomes" id="UP000053815"/>
    </source>
</evidence>
<evidence type="ECO:0000256" key="1">
    <source>
        <dbReference type="ARBA" id="ARBA00004173"/>
    </source>
</evidence>
<dbReference type="Pfam" id="PF04588">
    <property type="entry name" value="HIG_1_N"/>
    <property type="match status" value="1"/>
</dbReference>
<dbReference type="InterPro" id="IPR007070">
    <property type="entry name" value="GPI_EtnP_transferase_1"/>
</dbReference>
<dbReference type="InterPro" id="IPR002591">
    <property type="entry name" value="Phosphodiest/P_Trfase"/>
</dbReference>
<evidence type="ECO:0000259" key="15">
    <source>
        <dbReference type="PROSITE" id="PS51503"/>
    </source>
</evidence>
<dbReference type="GO" id="GO:0005739">
    <property type="term" value="C:mitochondrion"/>
    <property type="evidence" value="ECO:0007669"/>
    <property type="project" value="UniProtKB-SubCell"/>
</dbReference>
<feature type="transmembrane region" description="Helical" evidence="14">
    <location>
        <begin position="558"/>
        <end position="578"/>
    </location>
</feature>
<dbReference type="Pfam" id="PF04987">
    <property type="entry name" value="PigN"/>
    <property type="match status" value="1"/>
</dbReference>
<feature type="transmembrane region" description="Helical" evidence="14">
    <location>
        <begin position="813"/>
        <end position="833"/>
    </location>
</feature>
<comment type="caution">
    <text evidence="14">Lacks conserved residue(s) required for the propagation of feature annotation.</text>
</comment>
<feature type="transmembrane region" description="Helical" evidence="14">
    <location>
        <begin position="527"/>
        <end position="546"/>
    </location>
</feature>
<dbReference type="InterPro" id="IPR017850">
    <property type="entry name" value="Alkaline_phosphatase_core_sf"/>
</dbReference>
<feature type="transmembrane region" description="Helical" evidence="14">
    <location>
        <begin position="473"/>
        <end position="489"/>
    </location>
</feature>
<evidence type="ECO:0000313" key="16">
    <source>
        <dbReference type="EMBL" id="GAN03399.1"/>
    </source>
</evidence>
<comment type="similarity">
    <text evidence="4 14">Belongs to the PIGG/PIGN/PIGO family. PIGN subfamily.</text>
</comment>
<dbReference type="PANTHER" id="PTHR12250:SF0">
    <property type="entry name" value="GPI ETHANOLAMINE PHOSPHATE TRANSFERASE 1"/>
    <property type="match status" value="1"/>
</dbReference>
<comment type="subcellular location">
    <subcellularLocation>
        <location evidence="2 14">Endoplasmic reticulum membrane</location>
        <topology evidence="2 14">Multi-pass membrane protein</topology>
    </subcellularLocation>
    <subcellularLocation>
        <location evidence="1">Mitochondrion</location>
    </subcellularLocation>
</comment>
<protein>
    <recommendedName>
        <fullName evidence="5 14">GPI ethanolamine phosphate transferase 1</fullName>
        <ecNumber evidence="14">2.-.-.-</ecNumber>
    </recommendedName>
</protein>
<evidence type="ECO:0000256" key="4">
    <source>
        <dbReference type="ARBA" id="ARBA00008400"/>
    </source>
</evidence>
<organism evidence="16">
    <name type="scientific">Mucor ambiguus</name>
    <dbReference type="NCBI Taxonomy" id="91626"/>
    <lineage>
        <taxon>Eukaryota</taxon>
        <taxon>Fungi</taxon>
        <taxon>Fungi incertae sedis</taxon>
        <taxon>Mucoromycota</taxon>
        <taxon>Mucoromycotina</taxon>
        <taxon>Mucoromycetes</taxon>
        <taxon>Mucorales</taxon>
        <taxon>Mucorineae</taxon>
        <taxon>Mucoraceae</taxon>
        <taxon>Mucor</taxon>
    </lineage>
</organism>
<evidence type="ECO:0000256" key="10">
    <source>
        <dbReference type="ARBA" id="ARBA00022989"/>
    </source>
</evidence>
<dbReference type="GO" id="GO:0015867">
    <property type="term" value="P:ATP transport"/>
    <property type="evidence" value="ECO:0007669"/>
    <property type="project" value="EnsemblFungi"/>
</dbReference>
<feature type="transmembrane region" description="Helical" evidence="14">
    <location>
        <begin position="778"/>
        <end position="801"/>
    </location>
</feature>
<dbReference type="FunFam" id="3.40.720.10:FF:000015">
    <property type="entry name" value="GPI ethanolamine phosphate transferase 1"/>
    <property type="match status" value="1"/>
</dbReference>
<feature type="transmembrane region" description="Helical" evidence="14">
    <location>
        <begin position="584"/>
        <end position="605"/>
    </location>
</feature>
<dbReference type="SUPFAM" id="SSF53649">
    <property type="entry name" value="Alkaline phosphatase-like"/>
    <property type="match status" value="1"/>
</dbReference>
<feature type="transmembrane region" description="Helical" evidence="14">
    <location>
        <begin position="700"/>
        <end position="716"/>
    </location>
</feature>
<feature type="transmembrane region" description="Helical" evidence="14">
    <location>
        <begin position="406"/>
        <end position="428"/>
    </location>
</feature>
<feature type="domain" description="HIG1" evidence="15">
    <location>
        <begin position="892"/>
        <end position="983"/>
    </location>
</feature>
<feature type="transmembrane region" description="Helical" evidence="14">
    <location>
        <begin position="501"/>
        <end position="521"/>
    </location>
</feature>
<keyword evidence="9 14" id="KW-0256">Endoplasmic reticulum</keyword>
<keyword evidence="10 14" id="KW-1133">Transmembrane helix</keyword>
<keyword evidence="6 14" id="KW-0337">GPI-anchor biosynthesis</keyword>
<dbReference type="EC" id="2.-.-.-" evidence="14"/>
<evidence type="ECO:0000256" key="13">
    <source>
        <dbReference type="ARBA" id="ARBA00024850"/>
    </source>
</evidence>
<evidence type="ECO:0000256" key="6">
    <source>
        <dbReference type="ARBA" id="ARBA00022502"/>
    </source>
</evidence>
<dbReference type="InterPro" id="IPR017852">
    <property type="entry name" value="GPI_EtnP_transferase_1_C"/>
</dbReference>
<dbReference type="PANTHER" id="PTHR12250">
    <property type="entry name" value="PHOSPHATIDYLINOSITOL GLYCAN, CLASS N"/>
    <property type="match status" value="1"/>
</dbReference>
<evidence type="ECO:0000256" key="9">
    <source>
        <dbReference type="ARBA" id="ARBA00022824"/>
    </source>
</evidence>
<keyword evidence="7 14" id="KW-0808">Transferase</keyword>
<keyword evidence="17" id="KW-1185">Reference proteome</keyword>